<organism evidence="3 4">
    <name type="scientific">Actinomyces glycerinitolerans</name>
    <dbReference type="NCBI Taxonomy" id="1892869"/>
    <lineage>
        <taxon>Bacteria</taxon>
        <taxon>Bacillati</taxon>
        <taxon>Actinomycetota</taxon>
        <taxon>Actinomycetes</taxon>
        <taxon>Actinomycetales</taxon>
        <taxon>Actinomycetaceae</taxon>
        <taxon>Actinomyces</taxon>
    </lineage>
</organism>
<dbReference type="InterPro" id="IPR029058">
    <property type="entry name" value="AB_hydrolase_fold"/>
</dbReference>
<dbReference type="PANTHER" id="PTHR22946:SF12">
    <property type="entry name" value="CONIDIAL PIGMENT BIOSYNTHESIS PROTEIN AYG1 (AFU_ORTHOLOGUE AFUA_2G17550)"/>
    <property type="match status" value="1"/>
</dbReference>
<dbReference type="Gene3D" id="3.40.50.1820">
    <property type="entry name" value="alpha/beta hydrolase"/>
    <property type="match status" value="1"/>
</dbReference>
<protein>
    <submittedName>
        <fullName evidence="3">Alpha/beta hydrolase fold-1</fullName>
    </submittedName>
</protein>
<keyword evidence="4" id="KW-1185">Reference proteome</keyword>
<dbReference type="AlphaFoldDB" id="A0A1M4RWJ9"/>
<evidence type="ECO:0000313" key="3">
    <source>
        <dbReference type="EMBL" id="SHE24338.1"/>
    </source>
</evidence>
<accession>A0A1M4RWJ9</accession>
<dbReference type="STRING" id="1892869.ACGLYG10_0539"/>
<keyword evidence="3" id="KW-0378">Hydrolase</keyword>
<dbReference type="Pfam" id="PF00561">
    <property type="entry name" value="Abhydrolase_1"/>
    <property type="match status" value="1"/>
</dbReference>
<name>A0A1M4RWJ9_9ACTO</name>
<dbReference type="PANTHER" id="PTHR22946">
    <property type="entry name" value="DIENELACTONE HYDROLASE DOMAIN-CONTAINING PROTEIN-RELATED"/>
    <property type="match status" value="1"/>
</dbReference>
<dbReference type="InterPro" id="IPR050261">
    <property type="entry name" value="FrsA_esterase"/>
</dbReference>
<dbReference type="InterPro" id="IPR000073">
    <property type="entry name" value="AB_hydrolase_1"/>
</dbReference>
<feature type="domain" description="AB hydrolase-1" evidence="2">
    <location>
        <begin position="146"/>
        <end position="346"/>
    </location>
</feature>
<dbReference type="PRINTS" id="PR00111">
    <property type="entry name" value="ABHYDROLASE"/>
</dbReference>
<dbReference type="EMBL" id="FQTT01000001">
    <property type="protein sequence ID" value="SHE24338.1"/>
    <property type="molecule type" value="Genomic_DNA"/>
</dbReference>
<dbReference type="RefSeq" id="WP_073327606.1">
    <property type="nucleotide sequence ID" value="NZ_FQTT01000001.1"/>
</dbReference>
<dbReference type="GO" id="GO:0016787">
    <property type="term" value="F:hydrolase activity"/>
    <property type="evidence" value="ECO:0007669"/>
    <property type="project" value="UniProtKB-KW"/>
</dbReference>
<comment type="similarity">
    <text evidence="1">Belongs to the AB hydrolase superfamily. FUS2 hydrolase family.</text>
</comment>
<sequence>MNTSHAFDLDAPPLGAHALPSETDQAFQALRWAELIGPHAIDEISALSPLPRTNAGWVGAYLHLARGARTAGRDFDAVVYERAAQFFMSGGDPRRFPIRERFVDFMRQRFSLDPVDIPCDGAVLPAYDLPALRLGPSEEPRSTWVVCGGFDSYIEEWFPLLDAVARRGHRVIAFDGPGQGGVLEEQGVPLVAGWERPVSAVLDHFGLNNVTLVGLSLGGELVIRAAAFETRVKRVVAWDVMDDFLDVLMRQVAPVPPHMGRAFSRLPSVLVDRLLALASRRSVIQWGLEQGMRVTGTRSPAQFLRFAGRLHTREASPGVRADVLLLAGAEDHYVPLSQLTRQADSLTGARSVTTRVFTEAEGCASHCQVGNLGLAVRTILAWEEPLLHRD</sequence>
<evidence type="ECO:0000259" key="2">
    <source>
        <dbReference type="Pfam" id="PF00561"/>
    </source>
</evidence>
<evidence type="ECO:0000256" key="1">
    <source>
        <dbReference type="ARBA" id="ARBA00038115"/>
    </source>
</evidence>
<evidence type="ECO:0000313" key="4">
    <source>
        <dbReference type="Proteomes" id="UP000184291"/>
    </source>
</evidence>
<gene>
    <name evidence="3" type="ORF">ACGLYG10_0539</name>
</gene>
<proteinExistence type="inferred from homology"/>
<dbReference type="SUPFAM" id="SSF53474">
    <property type="entry name" value="alpha/beta-Hydrolases"/>
    <property type="match status" value="1"/>
</dbReference>
<reference evidence="4" key="1">
    <citation type="submission" date="2016-09" db="EMBL/GenBank/DDBJ databases">
        <authorList>
            <person name="Strepis N."/>
        </authorList>
    </citation>
    <scope>NUCLEOTIDE SEQUENCE [LARGE SCALE GENOMIC DNA]</scope>
</reference>
<dbReference type="OrthoDB" id="9765647at2"/>
<dbReference type="Proteomes" id="UP000184291">
    <property type="component" value="Unassembled WGS sequence"/>
</dbReference>